<evidence type="ECO:0000313" key="3">
    <source>
        <dbReference type="Proteomes" id="UP000054549"/>
    </source>
</evidence>
<dbReference type="InParanoid" id="A0A0C2S9L5"/>
<accession>A0A0C2S9L5</accession>
<dbReference type="HOGENOM" id="CLU_1890651_0_0_1"/>
<protein>
    <submittedName>
        <fullName evidence="2">Uncharacterized protein</fullName>
    </submittedName>
</protein>
<dbReference type="Proteomes" id="UP000054549">
    <property type="component" value="Unassembled WGS sequence"/>
</dbReference>
<dbReference type="OrthoDB" id="20886at2759"/>
<dbReference type="EMBL" id="KN818315">
    <property type="protein sequence ID" value="KIL59475.1"/>
    <property type="molecule type" value="Genomic_DNA"/>
</dbReference>
<feature type="compositionally biased region" description="Polar residues" evidence="1">
    <location>
        <begin position="87"/>
        <end position="101"/>
    </location>
</feature>
<evidence type="ECO:0000313" key="2">
    <source>
        <dbReference type="EMBL" id="KIL59475.1"/>
    </source>
</evidence>
<reference evidence="2 3" key="1">
    <citation type="submission" date="2014-04" db="EMBL/GenBank/DDBJ databases">
        <title>Evolutionary Origins and Diversification of the Mycorrhizal Mutualists.</title>
        <authorList>
            <consortium name="DOE Joint Genome Institute"/>
            <consortium name="Mycorrhizal Genomics Consortium"/>
            <person name="Kohler A."/>
            <person name="Kuo A."/>
            <person name="Nagy L.G."/>
            <person name="Floudas D."/>
            <person name="Copeland A."/>
            <person name="Barry K.W."/>
            <person name="Cichocki N."/>
            <person name="Veneault-Fourrey C."/>
            <person name="LaButti K."/>
            <person name="Lindquist E.A."/>
            <person name="Lipzen A."/>
            <person name="Lundell T."/>
            <person name="Morin E."/>
            <person name="Murat C."/>
            <person name="Riley R."/>
            <person name="Ohm R."/>
            <person name="Sun H."/>
            <person name="Tunlid A."/>
            <person name="Henrissat B."/>
            <person name="Grigoriev I.V."/>
            <person name="Hibbett D.S."/>
            <person name="Martin F."/>
        </authorList>
    </citation>
    <scope>NUCLEOTIDE SEQUENCE [LARGE SCALE GENOMIC DNA]</scope>
    <source>
        <strain evidence="2 3">Koide BX008</strain>
    </source>
</reference>
<dbReference type="AlphaFoldDB" id="A0A0C2S9L5"/>
<organism evidence="2 3">
    <name type="scientific">Amanita muscaria (strain Koide BX008)</name>
    <dbReference type="NCBI Taxonomy" id="946122"/>
    <lineage>
        <taxon>Eukaryota</taxon>
        <taxon>Fungi</taxon>
        <taxon>Dikarya</taxon>
        <taxon>Basidiomycota</taxon>
        <taxon>Agaricomycotina</taxon>
        <taxon>Agaricomycetes</taxon>
        <taxon>Agaricomycetidae</taxon>
        <taxon>Agaricales</taxon>
        <taxon>Pluteineae</taxon>
        <taxon>Amanitaceae</taxon>
        <taxon>Amanita</taxon>
    </lineage>
</organism>
<sequence length="135" mass="14498">MSPFTNSFPGHNGLVSGGPPIPPSASGGSARLGGHALPGYGHRGDAEYEYEQQQREKDRERERDREREAQRREDIEPSSQGPPPLSAHQQQPVSGAASSGPTHGGGYMLQPSYYGPPRDRDVQSHAHGGPHEPPS</sequence>
<name>A0A0C2S9L5_AMAMK</name>
<feature type="region of interest" description="Disordered" evidence="1">
    <location>
        <begin position="1"/>
        <end position="135"/>
    </location>
</feature>
<keyword evidence="3" id="KW-1185">Reference proteome</keyword>
<feature type="compositionally biased region" description="Basic and acidic residues" evidence="1">
    <location>
        <begin position="42"/>
        <end position="75"/>
    </location>
</feature>
<proteinExistence type="predicted"/>
<feature type="non-terminal residue" evidence="2">
    <location>
        <position position="135"/>
    </location>
</feature>
<gene>
    <name evidence="2" type="ORF">M378DRAFT_169273</name>
</gene>
<evidence type="ECO:0000256" key="1">
    <source>
        <dbReference type="SAM" id="MobiDB-lite"/>
    </source>
</evidence>